<organism evidence="2 4">
    <name type="scientific">Didymodactylos carnosus</name>
    <dbReference type="NCBI Taxonomy" id="1234261"/>
    <lineage>
        <taxon>Eukaryota</taxon>
        <taxon>Metazoa</taxon>
        <taxon>Spiralia</taxon>
        <taxon>Gnathifera</taxon>
        <taxon>Rotifera</taxon>
        <taxon>Eurotatoria</taxon>
        <taxon>Bdelloidea</taxon>
        <taxon>Philodinida</taxon>
        <taxon>Philodinidae</taxon>
        <taxon>Didymodactylos</taxon>
    </lineage>
</organism>
<dbReference type="AlphaFoldDB" id="A0A815F838"/>
<dbReference type="Gene3D" id="3.30.420.10">
    <property type="entry name" value="Ribonuclease H-like superfamily/Ribonuclease H"/>
    <property type="match status" value="1"/>
</dbReference>
<dbReference type="OrthoDB" id="9996331at2759"/>
<gene>
    <name evidence="2" type="ORF">GPM918_LOCUS29429</name>
    <name evidence="3" type="ORF">SRO942_LOCUS30007</name>
</gene>
<keyword evidence="4" id="KW-1185">Reference proteome</keyword>
<dbReference type="Pfam" id="PF13358">
    <property type="entry name" value="DDE_3"/>
    <property type="match status" value="1"/>
</dbReference>
<accession>A0A815F838</accession>
<proteinExistence type="predicted"/>
<dbReference type="EMBL" id="CAJNOQ010013360">
    <property type="protein sequence ID" value="CAF1320075.1"/>
    <property type="molecule type" value="Genomic_DNA"/>
</dbReference>
<dbReference type="Proteomes" id="UP000663829">
    <property type="component" value="Unassembled WGS sequence"/>
</dbReference>
<reference evidence="2" key="1">
    <citation type="submission" date="2021-02" db="EMBL/GenBank/DDBJ databases">
        <authorList>
            <person name="Nowell W R."/>
        </authorList>
    </citation>
    <scope>NUCLEOTIDE SEQUENCE</scope>
</reference>
<dbReference type="EMBL" id="CAJOBC010047180">
    <property type="protein sequence ID" value="CAF4165063.1"/>
    <property type="molecule type" value="Genomic_DNA"/>
</dbReference>
<feature type="domain" description="Tc1-like transposase DDE" evidence="1">
    <location>
        <begin position="5"/>
        <end position="113"/>
    </location>
</feature>
<evidence type="ECO:0000313" key="2">
    <source>
        <dbReference type="EMBL" id="CAF1320075.1"/>
    </source>
</evidence>
<sequence>MGGRSMMIWAAFGHNGTSNICFVDTKLNPDGYRNVLKNRLPNIGTTIGGGDWLFQQDEAPIHRIKANLPWFRTNKIKLLQWPSLSSDLNSTENLWGILAKRVYADGRQFYSKKEPKKAVKTERSKISRTKKNKLCFEYTKQTFRSYKT</sequence>
<dbReference type="InterPro" id="IPR036397">
    <property type="entry name" value="RNaseH_sf"/>
</dbReference>
<evidence type="ECO:0000313" key="4">
    <source>
        <dbReference type="Proteomes" id="UP000663829"/>
    </source>
</evidence>
<name>A0A815F838_9BILA</name>
<evidence type="ECO:0000259" key="1">
    <source>
        <dbReference type="Pfam" id="PF13358"/>
    </source>
</evidence>
<dbReference type="InterPro" id="IPR038717">
    <property type="entry name" value="Tc1-like_DDE_dom"/>
</dbReference>
<evidence type="ECO:0000313" key="3">
    <source>
        <dbReference type="EMBL" id="CAF4165063.1"/>
    </source>
</evidence>
<dbReference type="GO" id="GO:0003676">
    <property type="term" value="F:nucleic acid binding"/>
    <property type="evidence" value="ECO:0007669"/>
    <property type="project" value="InterPro"/>
</dbReference>
<protein>
    <recommendedName>
        <fullName evidence="1">Tc1-like transposase DDE domain-containing protein</fullName>
    </recommendedName>
</protein>
<comment type="caution">
    <text evidence="2">The sequence shown here is derived from an EMBL/GenBank/DDBJ whole genome shotgun (WGS) entry which is preliminary data.</text>
</comment>
<dbReference type="Proteomes" id="UP000681722">
    <property type="component" value="Unassembled WGS sequence"/>
</dbReference>